<gene>
    <name evidence="1" type="ORF">OWR29_27290</name>
</gene>
<proteinExistence type="predicted"/>
<dbReference type="Proteomes" id="UP001151002">
    <property type="component" value="Unassembled WGS sequence"/>
</dbReference>
<evidence type="ECO:0000313" key="2">
    <source>
        <dbReference type="Proteomes" id="UP001151002"/>
    </source>
</evidence>
<dbReference type="RefSeq" id="WP_267566124.1">
    <property type="nucleotide sequence ID" value="NZ_JAPNTZ010000010.1"/>
</dbReference>
<keyword evidence="2" id="KW-1185">Reference proteome</keyword>
<evidence type="ECO:0000313" key="1">
    <source>
        <dbReference type="EMBL" id="MCY1141719.1"/>
    </source>
</evidence>
<dbReference type="EMBL" id="JAPNTZ010000010">
    <property type="protein sequence ID" value="MCY1141719.1"/>
    <property type="molecule type" value="Genomic_DNA"/>
</dbReference>
<accession>A0ABT4B5F2</accession>
<reference evidence="1" key="1">
    <citation type="submission" date="2022-11" db="EMBL/GenBank/DDBJ databases">
        <authorList>
            <person name="Somphong A."/>
            <person name="Phongsopitanun W."/>
        </authorList>
    </citation>
    <scope>NUCLEOTIDE SEQUENCE</scope>
    <source>
        <strain evidence="1">Pm04-4</strain>
    </source>
</reference>
<sequence length="67" mass="7628">MTKLPHPHEAQRAVLADIIDHLADNPRYDLQGDPTTDAWGSAQWVKYTDDVGKEHFVRVTVEPYKPS</sequence>
<organism evidence="1 2">
    <name type="scientific">Paractinoplanes pyxinae</name>
    <dbReference type="NCBI Taxonomy" id="2997416"/>
    <lineage>
        <taxon>Bacteria</taxon>
        <taxon>Bacillati</taxon>
        <taxon>Actinomycetota</taxon>
        <taxon>Actinomycetes</taxon>
        <taxon>Micromonosporales</taxon>
        <taxon>Micromonosporaceae</taxon>
        <taxon>Paractinoplanes</taxon>
    </lineage>
</organism>
<name>A0ABT4B5F2_9ACTN</name>
<protein>
    <submittedName>
        <fullName evidence="1">Uncharacterized protein</fullName>
    </submittedName>
</protein>
<comment type="caution">
    <text evidence="1">The sequence shown here is derived from an EMBL/GenBank/DDBJ whole genome shotgun (WGS) entry which is preliminary data.</text>
</comment>